<dbReference type="Gene3D" id="3.30.70.100">
    <property type="match status" value="1"/>
</dbReference>
<name>A0A7W6K2W0_9HYPH</name>
<evidence type="ECO:0000313" key="3">
    <source>
        <dbReference type="Proteomes" id="UP000584824"/>
    </source>
</evidence>
<sequence length="114" mass="13329">MYIAMNRFRIAPGSEEAFENIWKSRERRLNEMKGYVEFHMLKGPKAEDHTLYASHTVWESYEDFKAWTQSEQFRAAHAKAGENRGKVEYLGPPQFEGFEVFIHDAPEAKKEAAE</sequence>
<dbReference type="PANTHER" id="PTHR34474">
    <property type="entry name" value="SIGNAL TRANSDUCTION PROTEIN TRAP"/>
    <property type="match status" value="1"/>
</dbReference>
<keyword evidence="2" id="KW-0503">Monooxygenase</keyword>
<feature type="domain" description="ABM" evidence="1">
    <location>
        <begin position="2"/>
        <end position="101"/>
    </location>
</feature>
<dbReference type="InterPro" id="IPR050404">
    <property type="entry name" value="Heme-degrading_MO"/>
</dbReference>
<gene>
    <name evidence="2" type="ORF">GGQ66_002774</name>
</gene>
<dbReference type="Pfam" id="PF03992">
    <property type="entry name" value="ABM"/>
    <property type="match status" value="1"/>
</dbReference>
<dbReference type="PANTHER" id="PTHR34474:SF2">
    <property type="entry name" value="SIGNAL TRANSDUCTION PROTEIN TRAP"/>
    <property type="match status" value="1"/>
</dbReference>
<keyword evidence="2" id="KW-0560">Oxidoreductase</keyword>
<dbReference type="EMBL" id="JACIDU010000010">
    <property type="protein sequence ID" value="MBB4104201.1"/>
    <property type="molecule type" value="Genomic_DNA"/>
</dbReference>
<dbReference type="PROSITE" id="PS51725">
    <property type="entry name" value="ABM"/>
    <property type="match status" value="1"/>
</dbReference>
<organism evidence="2 3">
    <name type="scientific">Allorhizobium borbori</name>
    <dbReference type="NCBI Taxonomy" id="485907"/>
    <lineage>
        <taxon>Bacteria</taxon>
        <taxon>Pseudomonadati</taxon>
        <taxon>Pseudomonadota</taxon>
        <taxon>Alphaproteobacteria</taxon>
        <taxon>Hyphomicrobiales</taxon>
        <taxon>Rhizobiaceae</taxon>
        <taxon>Rhizobium/Agrobacterium group</taxon>
        <taxon>Allorhizobium</taxon>
    </lineage>
</organism>
<dbReference type="AlphaFoldDB" id="A0A7W6K2W0"/>
<comment type="caution">
    <text evidence="2">The sequence shown here is derived from an EMBL/GenBank/DDBJ whole genome shotgun (WGS) entry which is preliminary data.</text>
</comment>
<dbReference type="RefSeq" id="WP_183793283.1">
    <property type="nucleotide sequence ID" value="NZ_JACIDU010000010.1"/>
</dbReference>
<reference evidence="2 3" key="1">
    <citation type="submission" date="2020-08" db="EMBL/GenBank/DDBJ databases">
        <title>Genomic Encyclopedia of Type Strains, Phase IV (KMG-IV): sequencing the most valuable type-strain genomes for metagenomic binning, comparative biology and taxonomic classification.</title>
        <authorList>
            <person name="Goeker M."/>
        </authorList>
    </citation>
    <scope>NUCLEOTIDE SEQUENCE [LARGE SCALE GENOMIC DNA]</scope>
    <source>
        <strain evidence="2 3">DSM 26385</strain>
    </source>
</reference>
<protein>
    <submittedName>
        <fullName evidence="2">Heme-degrading monooxygenase HmoA</fullName>
    </submittedName>
</protein>
<dbReference type="GO" id="GO:0004497">
    <property type="term" value="F:monooxygenase activity"/>
    <property type="evidence" value="ECO:0007669"/>
    <property type="project" value="UniProtKB-KW"/>
</dbReference>
<keyword evidence="3" id="KW-1185">Reference proteome</keyword>
<dbReference type="Proteomes" id="UP000584824">
    <property type="component" value="Unassembled WGS sequence"/>
</dbReference>
<dbReference type="InterPro" id="IPR011008">
    <property type="entry name" value="Dimeric_a/b-barrel"/>
</dbReference>
<accession>A0A7W6K2W0</accession>
<evidence type="ECO:0000259" key="1">
    <source>
        <dbReference type="PROSITE" id="PS51725"/>
    </source>
</evidence>
<evidence type="ECO:0000313" key="2">
    <source>
        <dbReference type="EMBL" id="MBB4104201.1"/>
    </source>
</evidence>
<dbReference type="InterPro" id="IPR007138">
    <property type="entry name" value="ABM_dom"/>
</dbReference>
<dbReference type="SUPFAM" id="SSF54909">
    <property type="entry name" value="Dimeric alpha+beta barrel"/>
    <property type="match status" value="1"/>
</dbReference>
<proteinExistence type="predicted"/>